<dbReference type="InParanoid" id="A0A1D2VBS5"/>
<evidence type="ECO:0000313" key="4">
    <source>
        <dbReference type="Proteomes" id="UP000095038"/>
    </source>
</evidence>
<proteinExistence type="predicted"/>
<feature type="region of interest" description="Disordered" evidence="1">
    <location>
        <begin position="324"/>
        <end position="343"/>
    </location>
</feature>
<dbReference type="Pfam" id="PF00899">
    <property type="entry name" value="ThiF"/>
    <property type="match status" value="1"/>
</dbReference>
<keyword evidence="4" id="KW-1185">Reference proteome</keyword>
<dbReference type="GO" id="GO:0005737">
    <property type="term" value="C:cytoplasm"/>
    <property type="evidence" value="ECO:0007669"/>
    <property type="project" value="TreeGrafter"/>
</dbReference>
<dbReference type="PANTHER" id="PTHR10953">
    <property type="entry name" value="UBIQUITIN-ACTIVATING ENZYME E1"/>
    <property type="match status" value="1"/>
</dbReference>
<dbReference type="GO" id="GO:0045116">
    <property type="term" value="P:protein neddylation"/>
    <property type="evidence" value="ECO:0007669"/>
    <property type="project" value="TreeGrafter"/>
</dbReference>
<feature type="compositionally biased region" description="Low complexity" evidence="1">
    <location>
        <begin position="329"/>
        <end position="339"/>
    </location>
</feature>
<accession>A0A1D2VBS5</accession>
<sequence length="605" mass="70730">MTMLVDQARYDRQLRLWQLDGQLLIENANICVINLNALSCELIKNLILPGVNNITIIDELKGNFSSIDISNNFFLTNEDLNQPKRKNYTSIINNLKELNSNNTKLNINVIREKFDEQFIEKNQGKNNFWLKFDLVVVTNNYNYKSFKKLLNEVIDYNLPVLEINSVGFFGYYKIYLRENCIIETNLNTIFDSRINEPFEQLKEYTETFQVLKDIDNIDSVDGIEDIIESLKDIPYVVLLIKFYGDYLKIKNNKIENSLIERKKFKKFVRESIDRIYLKIFENNGNDYLEFENFNECINKSNQALISSEVSEDIQEIIDSIPSEIANRTNNNNNNNNNNNGDDDMTIKENVINENNINNKDYNELFWKLVLTLKSFVKNNIRKNDGKRLLPLSGILPDMESNSVNYIKLKGIYYDKFKSDKEEFINEFKKLFPSDYDSSNKIDINNMIEKFCKNCNYLVVQRNGKNSLSTKINEQILKTCLGESVNSKGINFGNYYIALIIFFEYLSHKMDRDIGGDGAQCRRTLKLEEIVRQIKWEEYDYAGNEEIINILKELVRSENNEIHNISSLMGGIGSQEVIKLITKQYTPIDNTMIFDGLTSSIYKWKF</sequence>
<dbReference type="EMBL" id="KV454489">
    <property type="protein sequence ID" value="ODV58917.1"/>
    <property type="molecule type" value="Genomic_DNA"/>
</dbReference>
<dbReference type="RefSeq" id="XP_020045224.1">
    <property type="nucleotide sequence ID" value="XM_020193944.1"/>
</dbReference>
<dbReference type="STRING" id="1344418.A0A1D2VBS5"/>
<dbReference type="OrthoDB" id="1708823at2759"/>
<dbReference type="InterPro" id="IPR045886">
    <property type="entry name" value="ThiF/MoeB/HesA"/>
</dbReference>
<reference evidence="4" key="1">
    <citation type="submission" date="2016-05" db="EMBL/GenBank/DDBJ databases">
        <title>Comparative genomics of biotechnologically important yeasts.</title>
        <authorList>
            <consortium name="DOE Joint Genome Institute"/>
            <person name="Riley R."/>
            <person name="Haridas S."/>
            <person name="Wolfe K.H."/>
            <person name="Lopes M.R."/>
            <person name="Hittinger C.T."/>
            <person name="Goker M."/>
            <person name="Salamov A."/>
            <person name="Wisecaver J."/>
            <person name="Long T.M."/>
            <person name="Aerts A.L."/>
            <person name="Barry K."/>
            <person name="Choi C."/>
            <person name="Clum A."/>
            <person name="Coughlan A.Y."/>
            <person name="Deshpande S."/>
            <person name="Douglass A.P."/>
            <person name="Hanson S.J."/>
            <person name="Klenk H.-P."/>
            <person name="Labutti K."/>
            <person name="Lapidus A."/>
            <person name="Lindquist E."/>
            <person name="Lipzen A."/>
            <person name="Meier-Kolthoff J.P."/>
            <person name="Ohm R.A."/>
            <person name="Otillar R.P."/>
            <person name="Pangilinan J."/>
            <person name="Peng Y."/>
            <person name="Rokas A."/>
            <person name="Rosa C.A."/>
            <person name="Scheuner C."/>
            <person name="Sibirny A.A."/>
            <person name="Slot J.C."/>
            <person name="Stielow J.B."/>
            <person name="Sun H."/>
            <person name="Kurtzman C.P."/>
            <person name="Blackwell M."/>
            <person name="Grigoriev I.V."/>
            <person name="Jeffries T.W."/>
        </authorList>
    </citation>
    <scope>NUCLEOTIDE SEQUENCE [LARGE SCALE GENOMIC DNA]</scope>
    <source>
        <strain evidence="4">DSM 1968</strain>
    </source>
</reference>
<name>A0A1D2VBS5_9ASCO</name>
<evidence type="ECO:0000259" key="2">
    <source>
        <dbReference type="Pfam" id="PF00899"/>
    </source>
</evidence>
<dbReference type="AlphaFoldDB" id="A0A1D2VBS5"/>
<dbReference type="InterPro" id="IPR000594">
    <property type="entry name" value="ThiF_NAD_FAD-bd"/>
</dbReference>
<dbReference type="SUPFAM" id="SSF69572">
    <property type="entry name" value="Activating enzymes of the ubiquitin-like proteins"/>
    <property type="match status" value="1"/>
</dbReference>
<dbReference type="PANTHER" id="PTHR10953:SF29">
    <property type="entry name" value="NEDD8-ACTIVATING ENZYME E1 REGULATORY SUBUNIT"/>
    <property type="match status" value="1"/>
</dbReference>
<dbReference type="InterPro" id="IPR035985">
    <property type="entry name" value="Ubiquitin-activating_enz"/>
</dbReference>
<evidence type="ECO:0000313" key="3">
    <source>
        <dbReference type="EMBL" id="ODV58917.1"/>
    </source>
</evidence>
<dbReference type="Proteomes" id="UP000095038">
    <property type="component" value="Unassembled WGS sequence"/>
</dbReference>
<evidence type="ECO:0000256" key="1">
    <source>
        <dbReference type="SAM" id="MobiDB-lite"/>
    </source>
</evidence>
<dbReference type="GO" id="GO:0019781">
    <property type="term" value="F:NEDD8 activating enzyme activity"/>
    <property type="evidence" value="ECO:0007669"/>
    <property type="project" value="TreeGrafter"/>
</dbReference>
<feature type="domain" description="THIF-type NAD/FAD binding fold" evidence="2">
    <location>
        <begin position="10"/>
        <end position="599"/>
    </location>
</feature>
<organism evidence="3 4">
    <name type="scientific">Ascoidea rubescens DSM 1968</name>
    <dbReference type="NCBI Taxonomy" id="1344418"/>
    <lineage>
        <taxon>Eukaryota</taxon>
        <taxon>Fungi</taxon>
        <taxon>Dikarya</taxon>
        <taxon>Ascomycota</taxon>
        <taxon>Saccharomycotina</taxon>
        <taxon>Saccharomycetes</taxon>
        <taxon>Ascoideaceae</taxon>
        <taxon>Ascoidea</taxon>
    </lineage>
</organism>
<dbReference type="Gene3D" id="3.40.50.12550">
    <property type="entry name" value="Ubiquitin-activating enzyme E1, inactive adenylation domain, subdomain 2"/>
    <property type="match status" value="1"/>
</dbReference>
<dbReference type="GeneID" id="30967580"/>
<dbReference type="Gene3D" id="3.40.50.720">
    <property type="entry name" value="NAD(P)-binding Rossmann-like Domain"/>
    <property type="match status" value="1"/>
</dbReference>
<gene>
    <name evidence="3" type="ORF">ASCRUDRAFT_77632</name>
</gene>
<protein>
    <recommendedName>
        <fullName evidence="2">THIF-type NAD/FAD binding fold domain-containing protein</fullName>
    </recommendedName>
</protein>